<feature type="region of interest" description="Disordered" evidence="1">
    <location>
        <begin position="1021"/>
        <end position="1051"/>
    </location>
</feature>
<feature type="region of interest" description="Disordered" evidence="1">
    <location>
        <begin position="1883"/>
        <end position="1917"/>
    </location>
</feature>
<dbReference type="InterPro" id="IPR057191">
    <property type="entry name" value="DUF7869"/>
</dbReference>
<feature type="compositionally biased region" description="Polar residues" evidence="1">
    <location>
        <begin position="3334"/>
        <end position="3347"/>
    </location>
</feature>
<evidence type="ECO:0000313" key="5">
    <source>
        <dbReference type="Proteomes" id="UP001152797"/>
    </source>
</evidence>
<comment type="caution">
    <text evidence="3">The sequence shown here is derived from an EMBL/GenBank/DDBJ whole genome shotgun (WGS) entry which is preliminary data.</text>
</comment>
<dbReference type="EMBL" id="CAMXCT020000877">
    <property type="protein sequence ID" value="CAL1137654.1"/>
    <property type="molecule type" value="Genomic_DNA"/>
</dbReference>
<reference evidence="3" key="1">
    <citation type="submission" date="2022-10" db="EMBL/GenBank/DDBJ databases">
        <authorList>
            <person name="Chen Y."/>
            <person name="Dougan E. K."/>
            <person name="Chan C."/>
            <person name="Rhodes N."/>
            <person name="Thang M."/>
        </authorList>
    </citation>
    <scope>NUCLEOTIDE SEQUENCE</scope>
</reference>
<dbReference type="EMBL" id="CAMXCT030000877">
    <property type="protein sequence ID" value="CAL4771591.1"/>
    <property type="molecule type" value="Genomic_DNA"/>
</dbReference>
<feature type="domain" description="DUF7869" evidence="2">
    <location>
        <begin position="1638"/>
        <end position="1742"/>
    </location>
</feature>
<dbReference type="Proteomes" id="UP001152797">
    <property type="component" value="Unassembled WGS sequence"/>
</dbReference>
<dbReference type="PANTHER" id="PTHR33153">
    <property type="entry name" value="MYND-TYPE DOMAIN-CONTAINING PROTEIN"/>
    <property type="match status" value="1"/>
</dbReference>
<dbReference type="OrthoDB" id="426210at2759"/>
<dbReference type="PANTHER" id="PTHR33153:SF3">
    <property type="entry name" value="TRAFFICKING PROTEIN PARTICLE COMPLEX SUBUNIT 11 DOMAIN-CONTAINING PROTEIN"/>
    <property type="match status" value="1"/>
</dbReference>
<reference evidence="4" key="2">
    <citation type="submission" date="2024-04" db="EMBL/GenBank/DDBJ databases">
        <authorList>
            <person name="Chen Y."/>
            <person name="Shah S."/>
            <person name="Dougan E. K."/>
            <person name="Thang M."/>
            <person name="Chan C."/>
        </authorList>
    </citation>
    <scope>NUCLEOTIDE SEQUENCE [LARGE SCALE GENOMIC DNA]</scope>
</reference>
<evidence type="ECO:0000313" key="4">
    <source>
        <dbReference type="EMBL" id="CAL1137654.1"/>
    </source>
</evidence>
<accession>A0A9P1C380</accession>
<protein>
    <recommendedName>
        <fullName evidence="2">DUF7869 domain-containing protein</fullName>
    </recommendedName>
</protein>
<feature type="region of interest" description="Disordered" evidence="1">
    <location>
        <begin position="2121"/>
        <end position="2195"/>
    </location>
</feature>
<feature type="compositionally biased region" description="Basic residues" evidence="1">
    <location>
        <begin position="2181"/>
        <end position="2195"/>
    </location>
</feature>
<feature type="non-terminal residue" evidence="3">
    <location>
        <position position="4037"/>
    </location>
</feature>
<proteinExistence type="predicted"/>
<dbReference type="EMBL" id="CAMXCT010000877">
    <property type="protein sequence ID" value="CAI3984279.1"/>
    <property type="molecule type" value="Genomic_DNA"/>
</dbReference>
<evidence type="ECO:0000259" key="2">
    <source>
        <dbReference type="Pfam" id="PF25273"/>
    </source>
</evidence>
<feature type="region of interest" description="Disordered" evidence="1">
    <location>
        <begin position="3331"/>
        <end position="3354"/>
    </location>
</feature>
<name>A0A9P1C380_9DINO</name>
<gene>
    <name evidence="3" type="ORF">C1SCF055_LOCUS11822</name>
</gene>
<keyword evidence="5" id="KW-1185">Reference proteome</keyword>
<feature type="compositionally biased region" description="Low complexity" evidence="1">
    <location>
        <begin position="1032"/>
        <end position="1049"/>
    </location>
</feature>
<evidence type="ECO:0000313" key="3">
    <source>
        <dbReference type="EMBL" id="CAI3984279.1"/>
    </source>
</evidence>
<evidence type="ECO:0000256" key="1">
    <source>
        <dbReference type="SAM" id="MobiDB-lite"/>
    </source>
</evidence>
<organism evidence="3">
    <name type="scientific">Cladocopium goreaui</name>
    <dbReference type="NCBI Taxonomy" id="2562237"/>
    <lineage>
        <taxon>Eukaryota</taxon>
        <taxon>Sar</taxon>
        <taxon>Alveolata</taxon>
        <taxon>Dinophyceae</taxon>
        <taxon>Suessiales</taxon>
        <taxon>Symbiodiniaceae</taxon>
        <taxon>Cladocopium</taxon>
    </lineage>
</organism>
<sequence length="4037" mass="447947">MEVCSAVSGETLAFLDPEESPASRHQSSASILGVKKTGGMRQRLQCPWGKTPVAAKAKKGAKSVYTAPSPAPVPLPDGGLLQSWGSAPADVEETQLLRDIQDAMPLEAKLRKMPKLVPEEWNAPTLLYTQLSAKGGVSLVPKEAIPSVMRSVGFTAAATAMLITAIPSTLGLCSYPHSQVECTIILNDTSEEKEVRVSRWCVQLGFTAHVFRVAEGPKISLAQTMLRMVCKQPEEFGWPSECRARNITGVLEKHGISLVGISEVQVRSDISSTFLAHTNLAKSILQLSGLDGTFFKVHADSQADFAMVDTFLVWLPDHTTLAVGRQLLDGLSHLGLVCKRRSAPHRFAARFASQQDAQAFCRKHSFEDLTSYGRWKLYGLPVATGLAGAVQFLKDQGWNPYVVEHFDAKSLSFLADSLGQNSPLQLQAPNGHAVQIKFKAVNSAARALSQRATASAVAKASASLPSKVGQLGKQQKDFLESVTPQNKRPGEKTGTTPEDHCCFQFWKDARLQAILVHRHDNSALLIYNIYGPAGARETALAKRYLQQMLRAVFHMDMPREFFTALEQRDVEQAAALWSKQAFRRAWEICKALPGADDMAMDVSSLLENAEVNDEWCAGLSYDFAKCYDHVIPSMAIDTLLYRGAPLSVLQGLRAFYKQHCKHFKLGCAFSEAYKPSNGIIQGDPLSNIILASLVACWLEKLSNGNFGMAQVSIKPRLYVDDISATVVAADLNSLRDHLRLTHASVQRFADLSGGRLNPEKCFTYGASQVQHLVPAITHHKDTFRLVGGSITCGGSSSWTPLLQKRIEDWMVSAHNCSLLPLGWKDRVQAQRQLLSKLTWGQGTHDLQIPSARLTTLRATMTRALLRIGFYSLTPMILFTIVVQPSLEPLFALQLAALRALQRFCRHHNNRNFILQHLNGASLQQSGPLKRAQQLHLIPFTLRHCNIFFFMTLRTGHGNMAFVQFGVHTIGLSLLGLGLLLKVYSTLIVLLQLNFYRSGTLKPMVSKKFWTTVSRVHTCNKTRVQGNEDPSDDAPQPSASSSSHPTAAAPMVEQDQRGHRIRHFGTGAFCVKCGVQTSRLLGPSIVARLLGPSLRLPFKLWATALFNTVKVEIARATWREQDYWSHGLEVVRNAVLFLLHVCDRRFYDLAVRMHFVLTYMRYHDTDSDLSAEKADEEMEVPALKMAHRTAYFEAQPLSRRFALLDLTSQQLRCHLQDVFGAIAEVHHVFLPAARALQSMEFERQFKELAVCLGDVLESSHAVFLSYSSSAASGGISMNAGSSSDCVLELPPDVVSSDASESREASEELPDPIGAQFACCKNKCVDRFNAAQTAAEQRLKKDLEPLNMEGKNAIWFHRLLNMNKAQPEGQRRKLFWWQGKAICQQAFSRVTQCSEKKIRYYLKCIAEGEVLPPKDGRKVPCKRSEPKREDVESFFCFLYEHLAEPLAISRQDLDEDPAEANACGDIGDSIVDLPDWLSNDDDMLNRLPYMFSGDGSKPQIQKRWLPTMTSAQLHDLYKDIHADHETLASWTTFQRVWVRFQSVMGVRPVTLHSRCDDCARYSRYRKLQSNPSDLAAVNHAYNNHIRAVFRDRSIIQGMETMAENTNRLEDVELPHLMVTIDAMDKSKWLVPRSLDSSKRLAALWRPALHVVGVLIAGVLEYFAIVEPDVKADSDLQQTLLARALDLAEDELRKRGKGMPWKVIFHSDNTSKEGRNSQLLLFATALVSSQRFAEVSLAMFRVGVTGTRSTADAAHVFRVVRCISIGFSQSSAFAGTSHSFELLASPWLLESAAAYILAWLQRNENAEPSGQLPDISFLVQGRDFLPAAVCAGATWKDFAPEGAIPVQPMPKQKKNTKNQARAKEQIPQCSHVSRRAQAVKNLQAVPQEDADDPGQVEMPEARMKRPAAASKGRPMKRPAAKHETRLLDQVLEVPEQGSPKPELTVGAALEQEQAEMEAESLLGAEDPHPKALDLLGRIPGDTDVPKAKETVPLEKPSVPALTHMTDRALHSVDEARVSEQTAPQTASAAQQGGDEGVVLTDITEIQAAPGAQPDGDEATFREPHDLLATPAAGQSHYEASVPGQTALHSTPGAQQTSHVLFLGQVNENILQNVPDTLQQDVLGQGVAHPTGTSGSDSGRSGSLERHDLPVSSLGPVAEPNVEHVANTPVTQQQQLERSRSPTAVRRRPAAAPHVRRRPAAAVAPGAALGCSKCRFSRGGCARCRGRLQDHEHIGLLRLIGPWNACLKGGSLGRVVSGGSEGRHVSMAGDFKEEKPLNVEDPGRDAHLRPTEPVQFMEIFSNPRIAPEVRRLGQACGPSIDLGTGWDLTKKAVQQRLLQLLYVLQPLVLMLCPPCTVFSCVQNTMRDRRADYKKWEKQYAEGLCLFKFALLIFRLQVQAGRKVVLEHPWRASSWTLSCTQNILALQDVFQTAPALPQDVEEVSEVALADPSDAKFKDQVELAVQAYQEHVLEKHGGPMQYLIAHLQSSDAQPRESFLAWLWATFPLEGDKHYQLEHPFPAVTMEKRGETLPCKAHIAMLGFNEECSLKPPPSAHASLQLVHHVLNEGFQTSGKPLLVKHVDQGSLVMTSPWASEAMGMPVAPFSLGYVKGMLRASTALALLHMFWHHGQADALLQTFRALKESCSTVYVFHIQLPSVESEVFQNFLLSIRDSISKPPNFITWLHTLRQFKQKGYEDSAAAISRFNALVPKSAWLVGAKANALGNVMALFPSSLIQDLETHVSKWGWEGSALSDDCLSTKKVLPTHMHKAPHKSWKQLCSMSETATALTFKRIIRDHEKPGACRKKVDKQKVESLAETAALLVNLSTQMMEQFPVKMQDVETHIFEAWLDGSHGWDLELHEVQTEKREKLAVTDVKMFRDVIDMLKCQRPVAPTRSSEILLIRLDEDKWTLILKQLEYDFQAFRVYLSKMQSFEVAVHHAKLEWNKRRREEAAQWSTQWMSQKCHIFAYDPQSTGQLNRLLAEHCLALLKNNSLEKTAVATLSYLNWSAPASRSQSSQDAEATCFCQLVAEQPQNFGLLLSPVFHYKVHQRHALEHFLLKTLSGRGVDVDSQAVLMYKERKDARDTRPLLYPLRIVRPYVDMGPTEFTQDETETGPGKRKARVHPVVQFWQGARLLSTGRTEEAEQVPNTQLKFVEDLSDTALPLTTDDYASVRGGKRFQQIGVSAALKLLESLVDKDLPNGTHAVVLVDLALGVGDMFWAWLERCKALRFPLFFLGATSDPMTLEWFQHHCLEELSEKLLSEDLKLPGFTPKSTEPPADVLLSAPPVPQLNLCTVRPGPTIAIPEKVIAEWSTNPNHGIEFQNLLKEMVEEFGEPKPANQTKATGDGQQEPSPKKRRLTEPLETVLVEKMPDTKLVEAAVNGLKKDLAGKITLRIDGSQGWWLVNVSQTSCTIAAGTVVAGFGTGNFHHQPRKGQEVAEVDNEKLLLCDMSVAESILMNGKLENLSEVLHAKELQKGKAEICYHAVTQKAGDMKAFDIVRQVEVYFKPNPKVQGQVEDGGEIKLNKGTGSFAALVPFSSFQAFKHAAVIWSMRWSPKGLMPIKPQICLRGDLVLDGQTAVWSCGGGCCGSLGRGWLVFQVWRLFGPSSVVMVGCFYWVAAAHWAVRELQRLLGPCLLLKAWESDVLLDRLMEFSGSAASASSGVEANCTSSSGVEAKCTSSSSRNLPMDEHDDDDNITIFSESETEESTDLEAEKLRPHYKKIEEMGLPAPPRPPKHPPVYASNRLRLRIERNKIKKRSAKCQKETNTLTAADLTRIRAATGCTVGLRSRGRGPRVLTVKGEARWVDVARRMALSGCTAQACTSRMSALPMRSAASSIDDSSAPPATRLRGLLSGYLMTAEVFGTNVNSRCGRFISYADYVHHLDCSVLREVQIQQIVHTGHHTDFLRQVAYSQEFANLMSNFLTSVQRLPRREHLVGISSAHGQHRSVSAALLLQYVFQQLGARWTNRFLEERSGGWRELCHGCPRCDDNSEDDEIKRFVLQRAQIGHGLLLGWARRAQQAAQKQLFEPEAAQKQLEADP</sequence>
<feature type="compositionally biased region" description="Low complexity" evidence="1">
    <location>
        <begin position="2127"/>
        <end position="2138"/>
    </location>
</feature>
<dbReference type="Pfam" id="PF25273">
    <property type="entry name" value="DUF7869"/>
    <property type="match status" value="1"/>
</dbReference>